<protein>
    <submittedName>
        <fullName evidence="1">Uncharacterized protein</fullName>
    </submittedName>
</protein>
<gene>
    <name evidence="1" type="ORF">DPMN_100407</name>
</gene>
<dbReference type="AlphaFoldDB" id="A0A9D4R8M6"/>
<proteinExistence type="predicted"/>
<name>A0A9D4R8M6_DREPO</name>
<comment type="caution">
    <text evidence="1">The sequence shown here is derived from an EMBL/GenBank/DDBJ whole genome shotgun (WGS) entry which is preliminary data.</text>
</comment>
<keyword evidence="2" id="KW-1185">Reference proteome</keyword>
<organism evidence="1 2">
    <name type="scientific">Dreissena polymorpha</name>
    <name type="common">Zebra mussel</name>
    <name type="synonym">Mytilus polymorpha</name>
    <dbReference type="NCBI Taxonomy" id="45954"/>
    <lineage>
        <taxon>Eukaryota</taxon>
        <taxon>Metazoa</taxon>
        <taxon>Spiralia</taxon>
        <taxon>Lophotrochozoa</taxon>
        <taxon>Mollusca</taxon>
        <taxon>Bivalvia</taxon>
        <taxon>Autobranchia</taxon>
        <taxon>Heteroconchia</taxon>
        <taxon>Euheterodonta</taxon>
        <taxon>Imparidentia</taxon>
        <taxon>Neoheterodontei</taxon>
        <taxon>Myida</taxon>
        <taxon>Dreissenoidea</taxon>
        <taxon>Dreissenidae</taxon>
        <taxon>Dreissena</taxon>
    </lineage>
</organism>
<reference evidence="1" key="2">
    <citation type="submission" date="2020-11" db="EMBL/GenBank/DDBJ databases">
        <authorList>
            <person name="McCartney M.A."/>
            <person name="Auch B."/>
            <person name="Kono T."/>
            <person name="Mallez S."/>
            <person name="Becker A."/>
            <person name="Gohl D.M."/>
            <person name="Silverstein K.A.T."/>
            <person name="Koren S."/>
            <person name="Bechman K.B."/>
            <person name="Herman A."/>
            <person name="Abrahante J.E."/>
            <person name="Garbe J."/>
        </authorList>
    </citation>
    <scope>NUCLEOTIDE SEQUENCE</scope>
    <source>
        <strain evidence="1">Duluth1</strain>
        <tissue evidence="1">Whole animal</tissue>
    </source>
</reference>
<reference evidence="1" key="1">
    <citation type="journal article" date="2019" name="bioRxiv">
        <title>The Genome of the Zebra Mussel, Dreissena polymorpha: A Resource for Invasive Species Research.</title>
        <authorList>
            <person name="McCartney M.A."/>
            <person name="Auch B."/>
            <person name="Kono T."/>
            <person name="Mallez S."/>
            <person name="Zhang Y."/>
            <person name="Obille A."/>
            <person name="Becker A."/>
            <person name="Abrahante J.E."/>
            <person name="Garbe J."/>
            <person name="Badalamenti J.P."/>
            <person name="Herman A."/>
            <person name="Mangelson H."/>
            <person name="Liachko I."/>
            <person name="Sullivan S."/>
            <person name="Sone E.D."/>
            <person name="Koren S."/>
            <person name="Silverstein K.A.T."/>
            <person name="Beckman K.B."/>
            <person name="Gohl D.M."/>
        </authorList>
    </citation>
    <scope>NUCLEOTIDE SEQUENCE</scope>
    <source>
        <strain evidence="1">Duluth1</strain>
        <tissue evidence="1">Whole animal</tissue>
    </source>
</reference>
<sequence>MVLNGIEIPGMKCGSAKRVNVREKAAKQCGQNTVSDEACILNKDSSEQSAGCTAIESRDTQRRVKMTEATKMRHTSELCCSGRPLSGTRACLYIGRDYERKQSVTGGVSVNHIDGVKSSVRDTLEVVTSRAIETIDVVVMTEPPDYPLLLYERSASENVEPLGQPVGDPVKRTFRLRCYREPYREWQLHRSNEQI</sequence>
<evidence type="ECO:0000313" key="1">
    <source>
        <dbReference type="EMBL" id="KAH3857792.1"/>
    </source>
</evidence>
<dbReference type="Proteomes" id="UP000828390">
    <property type="component" value="Unassembled WGS sequence"/>
</dbReference>
<evidence type="ECO:0000313" key="2">
    <source>
        <dbReference type="Proteomes" id="UP000828390"/>
    </source>
</evidence>
<accession>A0A9D4R8M6</accession>
<dbReference type="EMBL" id="JAIWYP010000003">
    <property type="protein sequence ID" value="KAH3857792.1"/>
    <property type="molecule type" value="Genomic_DNA"/>
</dbReference>